<dbReference type="InterPro" id="IPR029033">
    <property type="entry name" value="His_PPase_superfam"/>
</dbReference>
<proteinExistence type="predicted"/>
<dbReference type="WBParaSite" id="jg25230">
    <property type="protein sequence ID" value="jg25230"/>
    <property type="gene ID" value="jg25230"/>
</dbReference>
<dbReference type="SUPFAM" id="SSF53254">
    <property type="entry name" value="Phosphoglycerate mutase-like"/>
    <property type="match status" value="1"/>
</dbReference>
<dbReference type="InterPro" id="IPR013078">
    <property type="entry name" value="His_Pase_superF_clade-1"/>
</dbReference>
<keyword evidence="2" id="KW-1185">Reference proteome</keyword>
<dbReference type="InterPro" id="IPR051710">
    <property type="entry name" value="Phosphatase_SH3-domain"/>
</dbReference>
<dbReference type="PANTHER" id="PTHR16469">
    <property type="entry name" value="UBIQUITIN-ASSOCIATED AND SH3 DOMAIN-CONTAINING BA-RELATED"/>
    <property type="match status" value="1"/>
</dbReference>
<evidence type="ECO:0000313" key="3">
    <source>
        <dbReference type="WBParaSite" id="jg25230"/>
    </source>
</evidence>
<organism evidence="2 3">
    <name type="scientific">Ditylenchus dipsaci</name>
    <dbReference type="NCBI Taxonomy" id="166011"/>
    <lineage>
        <taxon>Eukaryota</taxon>
        <taxon>Metazoa</taxon>
        <taxon>Ecdysozoa</taxon>
        <taxon>Nematoda</taxon>
        <taxon>Chromadorea</taxon>
        <taxon>Rhabditida</taxon>
        <taxon>Tylenchina</taxon>
        <taxon>Tylenchomorpha</taxon>
        <taxon>Sphaerularioidea</taxon>
        <taxon>Anguinidae</taxon>
        <taxon>Anguininae</taxon>
        <taxon>Ditylenchus</taxon>
    </lineage>
</organism>
<sequence>MKNLDVGTDDPEISSPSNSPINEFHSCDSSKKIMSFLGCGSGSGPKKVVVMRHGERVDDFFPSWIQQCQTKPEYKAFDSNMPLSLKPLIRVLEEYVDDSPLTQMGNLMAQMIGRGMLINNLTPDSIYCSPSLRCIQTASIVSSIVEANCKLRIEPGLFENNNLYMQGRPSWLTKEDLSEAGFIIDLSYKPFFDEDDVWFHKENYSSYNRRLHATFDNIFNMEAARDLNSTVLISAHASTVDLLAGYFSTPRRNLLSGELGGIGHRVPYCATAVFCRQNDSTVSPYGIWSYSGESALPSITYGNFCSRVDQKFLLRKAFDDTDTNKTQL</sequence>
<dbReference type="AlphaFoldDB" id="A0A915DZ65"/>
<protein>
    <submittedName>
        <fullName evidence="3">Uncharacterized protein</fullName>
    </submittedName>
</protein>
<evidence type="ECO:0000313" key="2">
    <source>
        <dbReference type="Proteomes" id="UP000887574"/>
    </source>
</evidence>
<dbReference type="PANTHER" id="PTHR16469:SF5">
    <property type="entry name" value="PHOSPHOGLYCERATE MUTASE FAMILY PROTEIN"/>
    <property type="match status" value="1"/>
</dbReference>
<name>A0A915DZ65_9BILA</name>
<dbReference type="Gene3D" id="3.40.50.1240">
    <property type="entry name" value="Phosphoglycerate mutase-like"/>
    <property type="match status" value="1"/>
</dbReference>
<dbReference type="Pfam" id="PF00300">
    <property type="entry name" value="His_Phos_1"/>
    <property type="match status" value="1"/>
</dbReference>
<dbReference type="Proteomes" id="UP000887574">
    <property type="component" value="Unplaced"/>
</dbReference>
<evidence type="ECO:0000256" key="1">
    <source>
        <dbReference type="SAM" id="MobiDB-lite"/>
    </source>
</evidence>
<dbReference type="CDD" id="cd07067">
    <property type="entry name" value="HP_PGM_like"/>
    <property type="match status" value="1"/>
</dbReference>
<feature type="region of interest" description="Disordered" evidence="1">
    <location>
        <begin position="1"/>
        <end position="21"/>
    </location>
</feature>
<accession>A0A915DZ65</accession>
<reference evidence="3" key="1">
    <citation type="submission" date="2022-11" db="UniProtKB">
        <authorList>
            <consortium name="WormBaseParasite"/>
        </authorList>
    </citation>
    <scope>IDENTIFICATION</scope>
</reference>
<dbReference type="GO" id="GO:0016791">
    <property type="term" value="F:phosphatase activity"/>
    <property type="evidence" value="ECO:0007669"/>
    <property type="project" value="UniProtKB-ARBA"/>
</dbReference>